<organism evidence="1 2">
    <name type="scientific">Trifolium pratense</name>
    <name type="common">Red clover</name>
    <dbReference type="NCBI Taxonomy" id="57577"/>
    <lineage>
        <taxon>Eukaryota</taxon>
        <taxon>Viridiplantae</taxon>
        <taxon>Streptophyta</taxon>
        <taxon>Embryophyta</taxon>
        <taxon>Tracheophyta</taxon>
        <taxon>Spermatophyta</taxon>
        <taxon>Magnoliopsida</taxon>
        <taxon>eudicotyledons</taxon>
        <taxon>Gunneridae</taxon>
        <taxon>Pentapetalae</taxon>
        <taxon>rosids</taxon>
        <taxon>fabids</taxon>
        <taxon>Fabales</taxon>
        <taxon>Fabaceae</taxon>
        <taxon>Papilionoideae</taxon>
        <taxon>50 kb inversion clade</taxon>
        <taxon>NPAAA clade</taxon>
        <taxon>Hologalegina</taxon>
        <taxon>IRL clade</taxon>
        <taxon>Trifolieae</taxon>
        <taxon>Trifolium</taxon>
    </lineage>
</organism>
<name>A0ACB0JCS3_TRIPR</name>
<gene>
    <name evidence="1" type="ORF">MILVUS5_LOCUS11574</name>
</gene>
<reference evidence="1" key="1">
    <citation type="submission" date="2023-10" db="EMBL/GenBank/DDBJ databases">
        <authorList>
            <person name="Rodriguez Cubillos JULIANA M."/>
            <person name="De Vega J."/>
        </authorList>
    </citation>
    <scope>NUCLEOTIDE SEQUENCE</scope>
</reference>
<evidence type="ECO:0000313" key="1">
    <source>
        <dbReference type="EMBL" id="CAJ2642035.1"/>
    </source>
</evidence>
<keyword evidence="2" id="KW-1185">Reference proteome</keyword>
<protein>
    <submittedName>
        <fullName evidence="1">Uncharacterized protein</fullName>
    </submittedName>
</protein>
<accession>A0ACB0JCS3</accession>
<evidence type="ECO:0000313" key="2">
    <source>
        <dbReference type="Proteomes" id="UP001177021"/>
    </source>
</evidence>
<comment type="caution">
    <text evidence="1">The sequence shown here is derived from an EMBL/GenBank/DDBJ whole genome shotgun (WGS) entry which is preliminary data.</text>
</comment>
<proteinExistence type="predicted"/>
<dbReference type="Proteomes" id="UP001177021">
    <property type="component" value="Unassembled WGS sequence"/>
</dbReference>
<dbReference type="EMBL" id="CASHSV030000024">
    <property type="protein sequence ID" value="CAJ2642035.1"/>
    <property type="molecule type" value="Genomic_DNA"/>
</dbReference>
<sequence length="755" mass="87410">MLNEVKDILLKKEKQLCFLKEEISVLNINEQLETYDIKRKIKSLEQEFTTEICNDLPNAFWDRKKHVVSLPYIDDFNESQIPTKARPAQMNNDYLNLCKKEIQSLLDKGLIRHSKSPWSCTAFYVNKAAEKERGVPRLVINYKPLNKVLKWIRYPIPNKKDLLDRLSDALIFSKFDMKSGYWQIQITENDKYKTAFTVPFGQFEWNVLPFGLKNAPSEFQKIMNDIFNPYSEFIIVYIDDVLVFSKTIDQHIKHLRIFKNVVKNNGLVLSATKMKIFQTKVRFLGHMIDQGTIIPIERSIEFASKFPDVMLDKTQLQRFLGSLNYISDYYKNLSSDTAILYNRLKNKPDPWTDAHTKAVQRIKTRVKCLPCLSLANPKLFKIVETDASNIGYGGILKQVNPETNKEVLVRFTSGKWNQTQVMTTPYRGRGRGRNSGRGGRGGNNMLPYQEQNISLIGDWTTVGKLRQLPAPPKKEDQSSSSSNKIISYKEIMVNEPKEQVSEYFENPVTEKIIHIDDEDLSLTSIDRWSIKTRYLESRGYAGLYGKSRPNLEILLTVTESVTITHYYQNNNPESFINFSKCHINKILLPREWGLNPNGEKAIKIAEVTISKDEFNIPILERNFFYKWWTKMSSEDIQDLISRIKIVINEDKATSTKGHSSQDSMANLKDYFQRKYPKESEEEIMVRILDHMKTQFFNAFPSTAKGDNMSTSSQGSVGQNMFEGLAGESQPEDEPTQEDFWDAMIQSIRTKKDKNQ</sequence>